<dbReference type="EMBL" id="STGJ01000014">
    <property type="protein sequence ID" value="TIC80319.1"/>
    <property type="molecule type" value="Genomic_DNA"/>
</dbReference>
<keyword evidence="2" id="KW-1185">Reference proteome</keyword>
<gene>
    <name evidence="1" type="ORF">E5K04_12500</name>
</gene>
<dbReference type="Proteomes" id="UP000308891">
    <property type="component" value="Unassembled WGS sequence"/>
</dbReference>
<evidence type="ECO:0000313" key="2">
    <source>
        <dbReference type="Proteomes" id="UP000308891"/>
    </source>
</evidence>
<name>A0A4T0UNH7_9NEIS</name>
<dbReference type="AlphaFoldDB" id="A0A4T0UNH7"/>
<sequence length="171" mass="19558">MARAPLYRLLDVQVEGPALWDRRAPHITPCVRSETYRHEPSGRVVRIHRRRGYGFSALRKAVFGELGVFFYRGDSMGEGGSGNLWLLREHVREVLRCLPAGGLFVTDGSQHGRAERGEYDSFWRYRDLKVEDVQALLQSAEPFADGAGRQFRCVGYAGRRYGRTLAWQRLT</sequence>
<protein>
    <submittedName>
        <fullName evidence="1">Uncharacterized protein</fullName>
    </submittedName>
</protein>
<reference evidence="1 2" key="1">
    <citation type="submission" date="2019-04" db="EMBL/GenBank/DDBJ databases">
        <title>Crenobacter sp. nov.</title>
        <authorList>
            <person name="Shi S."/>
        </authorList>
    </citation>
    <scope>NUCLEOTIDE SEQUENCE [LARGE SCALE GENOMIC DNA]</scope>
    <source>
        <strain evidence="1 2">GY 70310</strain>
    </source>
</reference>
<organism evidence="1 2">
    <name type="scientific">Crenobacter intestini</name>
    <dbReference type="NCBI Taxonomy" id="2563443"/>
    <lineage>
        <taxon>Bacteria</taxon>
        <taxon>Pseudomonadati</taxon>
        <taxon>Pseudomonadota</taxon>
        <taxon>Betaproteobacteria</taxon>
        <taxon>Neisseriales</taxon>
        <taxon>Neisseriaceae</taxon>
        <taxon>Crenobacter</taxon>
    </lineage>
</organism>
<evidence type="ECO:0000313" key="1">
    <source>
        <dbReference type="EMBL" id="TIC80319.1"/>
    </source>
</evidence>
<dbReference type="OrthoDB" id="8021017at2"/>
<proteinExistence type="predicted"/>
<dbReference type="RefSeq" id="WP_136554597.1">
    <property type="nucleotide sequence ID" value="NZ_STGJ01000014.1"/>
</dbReference>
<comment type="caution">
    <text evidence="1">The sequence shown here is derived from an EMBL/GenBank/DDBJ whole genome shotgun (WGS) entry which is preliminary data.</text>
</comment>
<accession>A0A4T0UNH7</accession>